<evidence type="ECO:0000313" key="3">
    <source>
        <dbReference type="Proteomes" id="UP000030687"/>
    </source>
</evidence>
<protein>
    <submittedName>
        <fullName evidence="2">Uncharacterized protein</fullName>
    </submittedName>
</protein>
<name>V4UA01_CITCL</name>
<dbReference type="EMBL" id="KI536312">
    <property type="protein sequence ID" value="ESR60975.1"/>
    <property type="molecule type" value="Genomic_DNA"/>
</dbReference>
<sequence>ANALPEFSRTPFHKDGFHDFGSARLDGENTWSVVSKEAKALVHLNENALCSSSSQPTCKANKSGKGIQSKSKPKFSFRFQPRREGLFSPVSKNDNSIPCKVDELSERMETVDCEKHSITGLLGGFPGKKATQSEMVPDEVEDPHWCDDHSVAEHLDSLRDSSSLLRRNSKMNSRTRGKRMQVFSRRSISQLGDRTVDCEDLEPVGSGSSSDNEANYQNPKPAIPEVKRQTIVDRFQEALGTTSRDEAAFVAVPRSFGVGLFGKLQQVMQSEKETDLEFLKLQTKASPNSKTLQFILVLE</sequence>
<dbReference type="eggNOG" id="ENOG502RYMT">
    <property type="taxonomic scope" value="Eukaryota"/>
</dbReference>
<feature type="compositionally biased region" description="Polar residues" evidence="1">
    <location>
        <begin position="206"/>
        <end position="218"/>
    </location>
</feature>
<dbReference type="AlphaFoldDB" id="V4UA01"/>
<evidence type="ECO:0000313" key="2">
    <source>
        <dbReference type="EMBL" id="ESR60975.1"/>
    </source>
</evidence>
<reference evidence="2 3" key="1">
    <citation type="submission" date="2013-10" db="EMBL/GenBank/DDBJ databases">
        <authorList>
            <consortium name="International Citrus Genome Consortium"/>
            <person name="Jenkins J."/>
            <person name="Schmutz J."/>
            <person name="Prochnik S."/>
            <person name="Rokhsar D."/>
            <person name="Gmitter F."/>
            <person name="Ollitrault P."/>
            <person name="Machado M."/>
            <person name="Talon M."/>
            <person name="Wincker P."/>
            <person name="Jaillon O."/>
            <person name="Morgante M."/>
        </authorList>
    </citation>
    <scope>NUCLEOTIDE SEQUENCE</scope>
    <source>
        <strain evidence="3">cv. Clemenules</strain>
    </source>
</reference>
<dbReference type="STRING" id="85681.V4UA01"/>
<keyword evidence="3" id="KW-1185">Reference proteome</keyword>
<feature type="non-terminal residue" evidence="2">
    <location>
        <position position="1"/>
    </location>
</feature>
<dbReference type="PANTHER" id="PTHR35686">
    <property type="entry name" value="KINETOCHORE PROTEIN"/>
    <property type="match status" value="1"/>
</dbReference>
<dbReference type="OMA" id="VIMENNM"/>
<proteinExistence type="predicted"/>
<dbReference type="KEGG" id="cic:CICLE_v10017702mg"/>
<dbReference type="FunCoup" id="V4UA01">
    <property type="interactions" value="980"/>
</dbReference>
<feature type="compositionally biased region" description="Basic residues" evidence="1">
    <location>
        <begin position="167"/>
        <end position="179"/>
    </location>
</feature>
<dbReference type="PANTHER" id="PTHR35686:SF1">
    <property type="entry name" value="KINETOCHORE PROTEIN"/>
    <property type="match status" value="1"/>
</dbReference>
<evidence type="ECO:0000256" key="1">
    <source>
        <dbReference type="SAM" id="MobiDB-lite"/>
    </source>
</evidence>
<feature type="region of interest" description="Disordered" evidence="1">
    <location>
        <begin position="161"/>
        <end position="220"/>
    </location>
</feature>
<gene>
    <name evidence="2" type="ORF">CICLE_v10017702mg</name>
</gene>
<organism evidence="2 3">
    <name type="scientific">Citrus clementina</name>
    <name type="common">Clementine</name>
    <name type="synonym">Citrus deliciosa x Citrus sinensis</name>
    <dbReference type="NCBI Taxonomy" id="85681"/>
    <lineage>
        <taxon>Eukaryota</taxon>
        <taxon>Viridiplantae</taxon>
        <taxon>Streptophyta</taxon>
        <taxon>Embryophyta</taxon>
        <taxon>Tracheophyta</taxon>
        <taxon>Spermatophyta</taxon>
        <taxon>Magnoliopsida</taxon>
        <taxon>eudicotyledons</taxon>
        <taxon>Gunneridae</taxon>
        <taxon>Pentapetalae</taxon>
        <taxon>rosids</taxon>
        <taxon>malvids</taxon>
        <taxon>Sapindales</taxon>
        <taxon>Rutaceae</taxon>
        <taxon>Aurantioideae</taxon>
        <taxon>Citrus</taxon>
    </lineage>
</organism>
<dbReference type="Proteomes" id="UP000030687">
    <property type="component" value="Unassembled WGS sequence"/>
</dbReference>
<dbReference type="Gramene" id="ESR60975">
    <property type="protein sequence ID" value="ESR60975"/>
    <property type="gene ID" value="CICLE_v10017702mg"/>
</dbReference>
<dbReference type="InParanoid" id="V4UA01"/>
<accession>V4UA01</accession>